<dbReference type="Pfam" id="PF13729">
    <property type="entry name" value="TraF_2"/>
    <property type="match status" value="1"/>
</dbReference>
<evidence type="ECO:0000256" key="1">
    <source>
        <dbReference type="SAM" id="SignalP"/>
    </source>
</evidence>
<dbReference type="STRING" id="672.VV93_v1c41480"/>
<protein>
    <recommendedName>
        <fullName evidence="4">Conjugal transfer protein TraF</fullName>
    </recommendedName>
</protein>
<proteinExistence type="predicted"/>
<accession>Q7MD13</accession>
<dbReference type="HOGENOM" id="CLU_037007_1_0_6"/>
<dbReference type="InterPro" id="IPR032811">
    <property type="entry name" value="Put_conjugal_transfer"/>
</dbReference>
<name>Q7MD13_VIBVY</name>
<evidence type="ECO:0000313" key="2">
    <source>
        <dbReference type="EMBL" id="BAC97249.1"/>
    </source>
</evidence>
<feature type="chain" id="PRO_5004288004" description="Conjugal transfer protein TraF" evidence="1">
    <location>
        <begin position="26"/>
        <end position="394"/>
    </location>
</feature>
<evidence type="ECO:0008006" key="4">
    <source>
        <dbReference type="Google" id="ProtNLM"/>
    </source>
</evidence>
<dbReference type="KEGG" id="vvy:VVA1223"/>
<dbReference type="Proteomes" id="UP000002675">
    <property type="component" value="Chromosome II"/>
</dbReference>
<sequence length="394" mass="42995">MNTMQRLNKIAVAVGLSMMALPSLAANHVADGRGSGMGNTGVASADYLTAPFYNPALVASFEEHDDFGLLLPAIGVNVRDSDESLATIDDLQDSIDEFEAAPIPSPGQIDQLNRYLDDLQGNAPLTASSSLGLAVAIPTKRFSTNLFARGYLELIARPNIADYLSTGPGNEVADTKKRYEDSSVTMAAFGYVEYGAALAKEFEIKEQRISFGVTPKIQQLTTYYVVPTVADFELDDYEESEHKESAFNLDFGVVWLKDKFQVALAVKDLLSQEIDLKDKNGQKQDVYELNTQVSAGVAYRSDFFTAAMDLDLTKQERFKSLDDETQFVRFGVEGNAWGWAQLRAGYEIDLEDTVENAFTAGIGISPFDVVSLDIAGSYAGENQFGVSGNLAFTF</sequence>
<dbReference type="AlphaFoldDB" id="Q7MD13"/>
<dbReference type="EMBL" id="BA000038">
    <property type="protein sequence ID" value="BAC97249.1"/>
    <property type="molecule type" value="Genomic_DNA"/>
</dbReference>
<keyword evidence="1" id="KW-0732">Signal</keyword>
<dbReference type="Gene3D" id="2.40.160.60">
    <property type="entry name" value="Outer membrane protein transport protein (OMPP1/FadL/TodX)"/>
    <property type="match status" value="1"/>
</dbReference>
<evidence type="ECO:0000313" key="3">
    <source>
        <dbReference type="Proteomes" id="UP000002675"/>
    </source>
</evidence>
<feature type="signal peptide" evidence="1">
    <location>
        <begin position="1"/>
        <end position="25"/>
    </location>
</feature>
<reference evidence="2 3" key="1">
    <citation type="journal article" date="2003" name="Genome Res.">
        <title>Comparative genome analysis of Vibrio vulnificus, a marine pathogen.</title>
        <authorList>
            <person name="Chen C.Y."/>
            <person name="Wu K.M."/>
            <person name="Chang Y.C."/>
            <person name="Chang C.H."/>
            <person name="Tsai H.C."/>
            <person name="Liao T.L."/>
            <person name="Liu Y.M."/>
            <person name="Chen H.J."/>
            <person name="Shen A.B."/>
            <person name="Li J.C."/>
            <person name="Su T.L."/>
            <person name="Shao C.P."/>
            <person name="Lee C.T."/>
            <person name="Hor L.I."/>
            <person name="Tsai S.F."/>
        </authorList>
    </citation>
    <scope>NUCLEOTIDE SEQUENCE [LARGE SCALE GENOMIC DNA]</scope>
    <source>
        <strain evidence="2 3">YJ016</strain>
    </source>
</reference>
<gene>
    <name evidence="2" type="ordered locus">VVA1223</name>
</gene>
<dbReference type="eggNOG" id="ENOG502Z8UB">
    <property type="taxonomic scope" value="Bacteria"/>
</dbReference>
<organism evidence="2 3">
    <name type="scientific">Vibrio vulnificus (strain YJ016)</name>
    <dbReference type="NCBI Taxonomy" id="196600"/>
    <lineage>
        <taxon>Bacteria</taxon>
        <taxon>Pseudomonadati</taxon>
        <taxon>Pseudomonadota</taxon>
        <taxon>Gammaproteobacteria</taxon>
        <taxon>Vibrionales</taxon>
        <taxon>Vibrionaceae</taxon>
        <taxon>Vibrio</taxon>
    </lineage>
</organism>